<evidence type="ECO:0000256" key="1">
    <source>
        <dbReference type="ARBA" id="ARBA00022670"/>
    </source>
</evidence>
<dbReference type="EMBL" id="WRXP01000114">
    <property type="protein sequence ID" value="KAF1002955.1"/>
    <property type="molecule type" value="Genomic_DNA"/>
</dbReference>
<dbReference type="Gene3D" id="3.40.395.10">
    <property type="entry name" value="Adenoviral Proteinase, Chain A"/>
    <property type="match status" value="1"/>
</dbReference>
<keyword evidence="5" id="KW-1185">Reference proteome</keyword>
<evidence type="ECO:0000259" key="3">
    <source>
        <dbReference type="PROSITE" id="PS50600"/>
    </source>
</evidence>
<evidence type="ECO:0000313" key="5">
    <source>
        <dbReference type="Proteomes" id="UP000593563"/>
    </source>
</evidence>
<dbReference type="GO" id="GO:0006508">
    <property type="term" value="P:proteolysis"/>
    <property type="evidence" value="ECO:0007669"/>
    <property type="project" value="UniProtKB-KW"/>
</dbReference>
<reference evidence="4" key="1">
    <citation type="submission" date="2020-01" db="EMBL/GenBank/DDBJ databases">
        <title>The Celery Genome Sequence Reveals Sequential Paleo-tetraploidization, Resistance Gene Elimination, Karyotype Evolution, and Functional Innovation in Apiales.</title>
        <authorList>
            <person name="Song X."/>
        </authorList>
    </citation>
    <scope>NUCLEOTIDE SEQUENCE</scope>
    <source>
        <tissue evidence="4">Leaf</tissue>
    </source>
</reference>
<evidence type="ECO:0000313" key="4">
    <source>
        <dbReference type="EMBL" id="KAF1002955.1"/>
    </source>
</evidence>
<dbReference type="PROSITE" id="PS50600">
    <property type="entry name" value="ULP_PROTEASE"/>
    <property type="match status" value="1"/>
</dbReference>
<evidence type="ECO:0000256" key="2">
    <source>
        <dbReference type="ARBA" id="ARBA00022801"/>
    </source>
</evidence>
<name>A0A6L5BC25_APIGR</name>
<organism evidence="4 5">
    <name type="scientific">Apium graveolens</name>
    <name type="common">Celery</name>
    <dbReference type="NCBI Taxonomy" id="4045"/>
    <lineage>
        <taxon>Eukaryota</taxon>
        <taxon>Viridiplantae</taxon>
        <taxon>Streptophyta</taxon>
        <taxon>Embryophyta</taxon>
        <taxon>Tracheophyta</taxon>
        <taxon>Spermatophyta</taxon>
        <taxon>Magnoliopsida</taxon>
        <taxon>eudicotyledons</taxon>
        <taxon>Gunneridae</taxon>
        <taxon>Pentapetalae</taxon>
        <taxon>asterids</taxon>
        <taxon>campanulids</taxon>
        <taxon>Apiales</taxon>
        <taxon>Apiaceae</taxon>
        <taxon>Apioideae</taxon>
        <taxon>apioid superclade</taxon>
        <taxon>Apieae</taxon>
        <taxon>Apium</taxon>
    </lineage>
</organism>
<keyword evidence="2" id="KW-0378">Hydrolase</keyword>
<comment type="caution">
    <text evidence="4">The sequence shown here is derived from an EMBL/GenBank/DDBJ whole genome shotgun (WGS) entry which is preliminary data.</text>
</comment>
<proteinExistence type="predicted"/>
<protein>
    <recommendedName>
        <fullName evidence="3">Ubiquitin-like protease family profile domain-containing protein</fullName>
    </recommendedName>
</protein>
<keyword evidence="1" id="KW-0645">Protease</keyword>
<gene>
    <name evidence="4" type="ORF">AG4045_025682</name>
</gene>
<dbReference type="InterPro" id="IPR003653">
    <property type="entry name" value="Peptidase_C48_C"/>
</dbReference>
<dbReference type="Proteomes" id="UP000593563">
    <property type="component" value="Unassembled WGS sequence"/>
</dbReference>
<accession>A0A6L5BC25</accession>
<dbReference type="AlphaFoldDB" id="A0A6L5BC25"/>
<sequence length="643" mass="72789">MITWGILKNVPDHCHLDQMRHLSPSSRETEELHLHNLVVQTDVHVILNATAANISDDDFVQPVARPVNPVSSSSDKSVKKMQKQLKRLEASHKKLYSEVDQVKVIVAEQRSYFDSQILKLRALLLSKVSDNEVVRASSGRIDGSFFEKCDKVEHITNDRNEVSRDDKIADISIGVGVEGGVVNEMPPNTLNEIELEMTKFDYRFSEAKVNLGAPISYVDEVNVAGEVANDEAVDKNGSKSEQVAKNVDSIVAELSVVADKVKEDVVSVISHVPGAEVEAVTLCNILSRSELSVVEHDNVDDKILEVAREALDNAICDEGMDDLASCFNKSSHDDMKDAGVAASKVVVLRNPSFTTPLPKRQIRFPAFLRSPFLQHFGSSSKKMACNLKVENKVSIFPFDEDIGKLPELVLSAEYYEWLDTRLLANNSVSFYRKKDNEITPPFKLGGKFIGEKIWFHAIEYGNFNLSNSHVDVFMYYLRKKFKYNANSTKMMTTTDTKFQKIILSLYYDIPDCDNIDESKIRSRKDILDVINGSSLPYGTSWSYVESVLIPLWLHEHNHWVIAVLNLVTREFRVCNTFEKDSAKDFYKQTMLPFSKLLPHFLLLTDFYSRSDIDFTANMYSVKGRTDCLTSMYTRLAYSQCTEM</sequence>
<dbReference type="GO" id="GO:0008234">
    <property type="term" value="F:cysteine-type peptidase activity"/>
    <property type="evidence" value="ECO:0007669"/>
    <property type="project" value="InterPro"/>
</dbReference>
<feature type="domain" description="Ubiquitin-like protease family profile" evidence="3">
    <location>
        <begin position="428"/>
        <end position="643"/>
    </location>
</feature>